<evidence type="ECO:0000313" key="2">
    <source>
        <dbReference type="Proteomes" id="UP001314170"/>
    </source>
</evidence>
<dbReference type="AlphaFoldDB" id="A0AAV1RRU5"/>
<organism evidence="1 2">
    <name type="scientific">Dovyalis caffra</name>
    <dbReference type="NCBI Taxonomy" id="77055"/>
    <lineage>
        <taxon>Eukaryota</taxon>
        <taxon>Viridiplantae</taxon>
        <taxon>Streptophyta</taxon>
        <taxon>Embryophyta</taxon>
        <taxon>Tracheophyta</taxon>
        <taxon>Spermatophyta</taxon>
        <taxon>Magnoliopsida</taxon>
        <taxon>eudicotyledons</taxon>
        <taxon>Gunneridae</taxon>
        <taxon>Pentapetalae</taxon>
        <taxon>rosids</taxon>
        <taxon>fabids</taxon>
        <taxon>Malpighiales</taxon>
        <taxon>Salicaceae</taxon>
        <taxon>Flacourtieae</taxon>
        <taxon>Dovyalis</taxon>
    </lineage>
</organism>
<reference evidence="1 2" key="1">
    <citation type="submission" date="2024-01" db="EMBL/GenBank/DDBJ databases">
        <authorList>
            <person name="Waweru B."/>
        </authorList>
    </citation>
    <scope>NUCLEOTIDE SEQUENCE [LARGE SCALE GENOMIC DNA]</scope>
</reference>
<name>A0AAV1RRU5_9ROSI</name>
<keyword evidence="2" id="KW-1185">Reference proteome</keyword>
<gene>
    <name evidence="1" type="ORF">DCAF_LOCUS13455</name>
</gene>
<protein>
    <submittedName>
        <fullName evidence="1">Uncharacterized protein</fullName>
    </submittedName>
</protein>
<sequence>MENNGCNRSVDNIISNKDVFVNHPSTIPSLGFGILVEEEVLVVNPSKGIPNLPWFLMAIKITKRDEWNRRERKALALLVEIMGDKITVRRMECETNWNPEKNPRVLLDNFLSKEPTTTMEEEEQAIV</sequence>
<dbReference type="Proteomes" id="UP001314170">
    <property type="component" value="Unassembled WGS sequence"/>
</dbReference>
<accession>A0AAV1RRU5</accession>
<evidence type="ECO:0000313" key="1">
    <source>
        <dbReference type="EMBL" id="CAK7338408.1"/>
    </source>
</evidence>
<proteinExistence type="predicted"/>
<dbReference type="EMBL" id="CAWUPB010001116">
    <property type="protein sequence ID" value="CAK7338408.1"/>
    <property type="molecule type" value="Genomic_DNA"/>
</dbReference>
<comment type="caution">
    <text evidence="1">The sequence shown here is derived from an EMBL/GenBank/DDBJ whole genome shotgun (WGS) entry which is preliminary data.</text>
</comment>